<gene>
    <name evidence="2" type="ORF">PCOR1329_LOCUS68324</name>
</gene>
<evidence type="ECO:0000256" key="1">
    <source>
        <dbReference type="SAM" id="SignalP"/>
    </source>
</evidence>
<keyword evidence="3" id="KW-1185">Reference proteome</keyword>
<evidence type="ECO:0000313" key="3">
    <source>
        <dbReference type="Proteomes" id="UP001189429"/>
    </source>
</evidence>
<feature type="signal peptide" evidence="1">
    <location>
        <begin position="1"/>
        <end position="22"/>
    </location>
</feature>
<reference evidence="2" key="1">
    <citation type="submission" date="2023-10" db="EMBL/GenBank/DDBJ databases">
        <authorList>
            <person name="Chen Y."/>
            <person name="Shah S."/>
            <person name="Dougan E. K."/>
            <person name="Thang M."/>
            <person name="Chan C."/>
        </authorList>
    </citation>
    <scope>NUCLEOTIDE SEQUENCE [LARGE SCALE GENOMIC DNA]</scope>
</reference>
<dbReference type="Proteomes" id="UP001189429">
    <property type="component" value="Unassembled WGS sequence"/>
</dbReference>
<name>A0ABN9WKT7_9DINO</name>
<protein>
    <submittedName>
        <fullName evidence="2">Uncharacterized protein</fullName>
    </submittedName>
</protein>
<feature type="chain" id="PRO_5045028998" evidence="1">
    <location>
        <begin position="23"/>
        <end position="248"/>
    </location>
</feature>
<sequence>MQASAQAVLFLLFCCAAQPGSSVSVSERWPWSKKKNAQPAAAEAPMQKQYLAPGPAPAEDVLSELTQAGCYMRMPSGCPKAPMRTELWRHDAWAEKEGLDQEGCKSRKAVWDKYCDATDAQMAFVANQTRSPPLSALQISAGWTWPWSKRKAAPAAAEEKPAEAKAAETEAAVLAVDTESKVKSPTKPGCYMRMPSGCPKKPMQTQKWRHDTWAEQHSLDEAGCQQRGAVWNGFCGAEDAMMTFVAQQ</sequence>
<keyword evidence="1" id="KW-0732">Signal</keyword>
<dbReference type="EMBL" id="CAUYUJ010018906">
    <property type="protein sequence ID" value="CAK0887196.1"/>
    <property type="molecule type" value="Genomic_DNA"/>
</dbReference>
<accession>A0ABN9WKT7</accession>
<proteinExistence type="predicted"/>
<dbReference type="EMBL" id="CAUYUJ010018906">
    <property type="protein sequence ID" value="CAK0887201.1"/>
    <property type="molecule type" value="Genomic_DNA"/>
</dbReference>
<comment type="caution">
    <text evidence="2">The sequence shown here is derived from an EMBL/GenBank/DDBJ whole genome shotgun (WGS) entry which is preliminary data.</text>
</comment>
<evidence type="ECO:0000313" key="2">
    <source>
        <dbReference type="EMBL" id="CAK0887196.1"/>
    </source>
</evidence>
<organism evidence="2 3">
    <name type="scientific">Prorocentrum cordatum</name>
    <dbReference type="NCBI Taxonomy" id="2364126"/>
    <lineage>
        <taxon>Eukaryota</taxon>
        <taxon>Sar</taxon>
        <taxon>Alveolata</taxon>
        <taxon>Dinophyceae</taxon>
        <taxon>Prorocentrales</taxon>
        <taxon>Prorocentraceae</taxon>
        <taxon>Prorocentrum</taxon>
    </lineage>
</organism>